<dbReference type="Proteomes" id="UP000179797">
    <property type="component" value="Unassembled WGS sequence"/>
</dbReference>
<feature type="domain" description="DUF2007" evidence="1">
    <location>
        <begin position="4"/>
        <end position="63"/>
    </location>
</feature>
<proteinExistence type="predicted"/>
<dbReference type="Gene3D" id="3.30.70.790">
    <property type="entry name" value="UreE, C-terminal domain"/>
    <property type="match status" value="1"/>
</dbReference>
<dbReference type="OrthoDB" id="1467917at2"/>
<dbReference type="STRING" id="915059.NH26_11165"/>
<protein>
    <recommendedName>
        <fullName evidence="1">DUF2007 domain-containing protein</fullName>
    </recommendedName>
</protein>
<sequence>MSNWVKIFASDQIYKAEIVKSVLEERGIVAVILDKRDSSYNDFGLREVMVDESRKEEAETIIKQDVELK</sequence>
<dbReference type="SUPFAM" id="SSF54913">
    <property type="entry name" value="GlnB-like"/>
    <property type="match status" value="1"/>
</dbReference>
<evidence type="ECO:0000313" key="3">
    <source>
        <dbReference type="Proteomes" id="UP000179797"/>
    </source>
</evidence>
<gene>
    <name evidence="2" type="ORF">NH26_11165</name>
</gene>
<dbReference type="AlphaFoldDB" id="A0A1S1Z0W6"/>
<dbReference type="RefSeq" id="WP_044223021.1">
    <property type="nucleotide sequence ID" value="NZ_JRYR02000001.1"/>
</dbReference>
<dbReference type="Pfam" id="PF09413">
    <property type="entry name" value="DUF2007"/>
    <property type="match status" value="1"/>
</dbReference>
<evidence type="ECO:0000259" key="1">
    <source>
        <dbReference type="Pfam" id="PF09413"/>
    </source>
</evidence>
<dbReference type="InterPro" id="IPR018551">
    <property type="entry name" value="DUF2007"/>
</dbReference>
<reference evidence="2 3" key="1">
    <citation type="journal article" date="2012" name="Int. J. Syst. Evol. Microbiol.">
        <title>Flammeovirga pacifica sp. nov., isolated from deep-sea sediment.</title>
        <authorList>
            <person name="Xu H."/>
            <person name="Fu Y."/>
            <person name="Yang N."/>
            <person name="Ding Z."/>
            <person name="Lai Q."/>
            <person name="Zeng R."/>
        </authorList>
    </citation>
    <scope>NUCLEOTIDE SEQUENCE [LARGE SCALE GENOMIC DNA]</scope>
    <source>
        <strain evidence="3">DSM 24597 / LMG 26175 / WPAGA1</strain>
    </source>
</reference>
<organism evidence="2 3">
    <name type="scientific">Flammeovirga pacifica</name>
    <dbReference type="NCBI Taxonomy" id="915059"/>
    <lineage>
        <taxon>Bacteria</taxon>
        <taxon>Pseudomonadati</taxon>
        <taxon>Bacteroidota</taxon>
        <taxon>Cytophagia</taxon>
        <taxon>Cytophagales</taxon>
        <taxon>Flammeovirgaceae</taxon>
        <taxon>Flammeovirga</taxon>
    </lineage>
</organism>
<dbReference type="InterPro" id="IPR011322">
    <property type="entry name" value="N-reg_PII-like_a/b"/>
</dbReference>
<keyword evidence="3" id="KW-1185">Reference proteome</keyword>
<comment type="caution">
    <text evidence="2">The sequence shown here is derived from an EMBL/GenBank/DDBJ whole genome shotgun (WGS) entry which is preliminary data.</text>
</comment>
<name>A0A1S1Z0W6_FLAPC</name>
<dbReference type="EMBL" id="JRYR02000001">
    <property type="protein sequence ID" value="OHX66877.1"/>
    <property type="molecule type" value="Genomic_DNA"/>
</dbReference>
<accession>A0A1S1Z0W6</accession>
<evidence type="ECO:0000313" key="2">
    <source>
        <dbReference type="EMBL" id="OHX66877.1"/>
    </source>
</evidence>